<feature type="domain" description="Sialate O-acetylesterase" evidence="3">
    <location>
        <begin position="420"/>
        <end position="541"/>
    </location>
</feature>
<evidence type="ECO:0000313" key="4">
    <source>
        <dbReference type="EMBL" id="QDC40056.1"/>
    </source>
</evidence>
<keyword evidence="2" id="KW-0732">Signal</keyword>
<dbReference type="GO" id="GO:0001681">
    <property type="term" value="F:sialate O-acetylesterase activity"/>
    <property type="evidence" value="ECO:0007669"/>
    <property type="project" value="InterPro"/>
</dbReference>
<dbReference type="Gene3D" id="2.60.120.260">
    <property type="entry name" value="Galactose-binding domain-like"/>
    <property type="match status" value="1"/>
</dbReference>
<gene>
    <name evidence="4" type="ORF">FIL70_23395</name>
</gene>
<dbReference type="InterPro" id="IPR005181">
    <property type="entry name" value="SASA"/>
</dbReference>
<dbReference type="InterPro" id="IPR008979">
    <property type="entry name" value="Galactose-bd-like_sf"/>
</dbReference>
<evidence type="ECO:0000256" key="2">
    <source>
        <dbReference type="SAM" id="SignalP"/>
    </source>
</evidence>
<reference evidence="4 5" key="1">
    <citation type="submission" date="2019-06" db="EMBL/GenBank/DDBJ databases">
        <title>Genome organization and adaptive potential of archetypical organophosphate degarding Sphingobium fuliginis ATCC 27551.</title>
        <authorList>
            <person name="Sarwar A."/>
            <person name="Parthasarathy S."/>
            <person name="Singh C."/>
            <person name="Siddavattam D."/>
        </authorList>
    </citation>
    <scope>NUCLEOTIDE SEQUENCE [LARGE SCALE GENOMIC DNA]</scope>
    <source>
        <strain evidence="4 5">ATCC 27551</strain>
    </source>
</reference>
<dbReference type="Proteomes" id="UP000311469">
    <property type="component" value="Chromosome cSF2"/>
</dbReference>
<dbReference type="SUPFAM" id="SSF52266">
    <property type="entry name" value="SGNH hydrolase"/>
    <property type="match status" value="1"/>
</dbReference>
<dbReference type="InterPro" id="IPR039329">
    <property type="entry name" value="SIAE"/>
</dbReference>
<sequence length="653" mass="69006">MFSRNIIWHLGLTVSLVALGAAPALAAPRFDPMFGDHAVIQRDHPVTVTGRADPGEAVSVTLAGEVRQVRADGAGRFAAQFGPLATAGPVTLEARAPSGSAVAQDVAVGDVFLCSGQSNMELEVRNAQDAVGQIRASADDRLRLMLVPRAVADDPLRDFRQAPSWRPAGPDSVADFSAACYYMARELRKTAGVPIGAIASSWGGSRISPWMGARAQAAVGQAAQSALVSLHGRDPFAAERAASAEWEKWWRKETGDAAGKEPWQPDSSIAWQDVPSIGPWEQWGVPALADYNGMVWFRREIELTAAQAKQAATLSLGLLDDVGRLWINGKPVAMSARSWQPSMFDVPPGVLKPGRNVLIVNVQDNYANGGLSGPAEVMKLGLGQGQGGDLPLGDGWRYAVPARSPAGAPRVPWGDTTGSGTLYNGMIAPLGSIGLKGVAWYQGESDVDLPGYDDRMKAMMEDWRRQFGSPDLAFVAVQLAAYGAPVTQPGESGWAAMRQVQYQAMARDAHGGLATAIDLGDPFDIHPGEKQEVGRRLARAMRAVAYGDPVSRTGPQAARAVATTDGGAAVEFTGLTGGLHMRSASQAIGFELCGAAAGSCRFVPGRAEGTRIVLAGDGLPATRVRYAWAESPVVNLYDEAPLPVGSFELPITR</sequence>
<dbReference type="GO" id="GO:0004553">
    <property type="term" value="F:hydrolase activity, hydrolyzing O-glycosyl compounds"/>
    <property type="evidence" value="ECO:0007669"/>
    <property type="project" value="InterPro"/>
</dbReference>
<feature type="signal peptide" evidence="2">
    <location>
        <begin position="1"/>
        <end position="26"/>
    </location>
</feature>
<protein>
    <submittedName>
        <fullName evidence="4">9-O-acetylesterase</fullName>
    </submittedName>
</protein>
<dbReference type="Gene3D" id="3.40.50.1110">
    <property type="entry name" value="SGNH hydrolase"/>
    <property type="match status" value="2"/>
</dbReference>
<evidence type="ECO:0000313" key="5">
    <source>
        <dbReference type="Proteomes" id="UP000311469"/>
    </source>
</evidence>
<proteinExistence type="predicted"/>
<dbReference type="PANTHER" id="PTHR22901">
    <property type="entry name" value="SIALATE O-ACETYLESTERASE"/>
    <property type="match status" value="1"/>
</dbReference>
<keyword evidence="1" id="KW-0378">Hydrolase</keyword>
<feature type="chain" id="PRO_5022956025" evidence="2">
    <location>
        <begin position="27"/>
        <end position="653"/>
    </location>
</feature>
<evidence type="ECO:0000256" key="1">
    <source>
        <dbReference type="ARBA" id="ARBA00022801"/>
    </source>
</evidence>
<dbReference type="GO" id="GO:0005975">
    <property type="term" value="P:carbohydrate metabolic process"/>
    <property type="evidence" value="ECO:0007669"/>
    <property type="project" value="InterPro"/>
</dbReference>
<dbReference type="PANTHER" id="PTHR22901:SF0">
    <property type="entry name" value="SIALATE O-ACETYLESTERASE"/>
    <property type="match status" value="1"/>
</dbReference>
<dbReference type="AlphaFoldDB" id="A0A5B8CN51"/>
<name>A0A5B8CN51_SPHSA</name>
<dbReference type="RefSeq" id="WP_140043457.1">
    <property type="nucleotide sequence ID" value="NZ_CP041017.1"/>
</dbReference>
<evidence type="ECO:0000259" key="3">
    <source>
        <dbReference type="Pfam" id="PF03629"/>
    </source>
</evidence>
<dbReference type="InterPro" id="IPR036514">
    <property type="entry name" value="SGNH_hydro_sf"/>
</dbReference>
<dbReference type="KEGG" id="sufl:FIL70_23395"/>
<dbReference type="Pfam" id="PF03629">
    <property type="entry name" value="SASA"/>
    <property type="match status" value="1"/>
</dbReference>
<organism evidence="4 5">
    <name type="scientific">Sphingobium fuliginis ATCC 27551</name>
    <dbReference type="NCBI Taxonomy" id="1208342"/>
    <lineage>
        <taxon>Bacteria</taxon>
        <taxon>Pseudomonadati</taxon>
        <taxon>Pseudomonadota</taxon>
        <taxon>Alphaproteobacteria</taxon>
        <taxon>Sphingomonadales</taxon>
        <taxon>Sphingomonadaceae</taxon>
        <taxon>Sphingobium</taxon>
    </lineage>
</organism>
<dbReference type="EMBL" id="CP041017">
    <property type="protein sequence ID" value="QDC40056.1"/>
    <property type="molecule type" value="Genomic_DNA"/>
</dbReference>
<accession>A0A5B8CN51</accession>
<dbReference type="SUPFAM" id="SSF49785">
    <property type="entry name" value="Galactose-binding domain-like"/>
    <property type="match status" value="1"/>
</dbReference>